<evidence type="ECO:0000313" key="2">
    <source>
        <dbReference type="EMBL" id="KMM65886.1"/>
    </source>
</evidence>
<evidence type="ECO:0000313" key="3">
    <source>
        <dbReference type="Proteomes" id="UP000054567"/>
    </source>
</evidence>
<reference evidence="2 3" key="1">
    <citation type="submission" date="2007-06" db="EMBL/GenBank/DDBJ databases">
        <title>The Genome Sequence of Coccidioides posadasii RMSCC_3488.</title>
        <authorList>
            <consortium name="Coccidioides Genome Resources Consortium"/>
            <consortium name="The Broad Institute Genome Sequencing Platform"/>
            <person name="Henn M.R."/>
            <person name="Sykes S."/>
            <person name="Young S."/>
            <person name="Jaffe D."/>
            <person name="Berlin A."/>
            <person name="Alvarez P."/>
            <person name="Butler J."/>
            <person name="Gnerre S."/>
            <person name="Grabherr M."/>
            <person name="Mauceli E."/>
            <person name="Brockman W."/>
            <person name="Kodira C."/>
            <person name="Alvarado L."/>
            <person name="Zeng Q."/>
            <person name="Crawford M."/>
            <person name="Antoine C."/>
            <person name="Devon K."/>
            <person name="Galgiani J."/>
            <person name="Orsborn K."/>
            <person name="Lewis M.L."/>
            <person name="Nusbaum C."/>
            <person name="Galagan J."/>
            <person name="Birren B."/>
        </authorList>
    </citation>
    <scope>NUCLEOTIDE SEQUENCE [LARGE SCALE GENOMIC DNA]</scope>
    <source>
        <strain evidence="2 3">RMSCC 3488</strain>
    </source>
</reference>
<proteinExistence type="predicted"/>
<protein>
    <submittedName>
        <fullName evidence="2">Uncharacterized protein</fullName>
    </submittedName>
</protein>
<accession>A0A0J6EZ74</accession>
<name>A0A0J6EZ74_COCPO</name>
<feature type="region of interest" description="Disordered" evidence="1">
    <location>
        <begin position="1"/>
        <end position="28"/>
    </location>
</feature>
<reference evidence="3" key="2">
    <citation type="journal article" date="2009" name="Genome Res.">
        <title>Comparative genomic analyses of the human fungal pathogens Coccidioides and their relatives.</title>
        <authorList>
            <person name="Sharpton T.J."/>
            <person name="Stajich J.E."/>
            <person name="Rounsley S.D."/>
            <person name="Gardner M.J."/>
            <person name="Wortman J.R."/>
            <person name="Jordar V.S."/>
            <person name="Maiti R."/>
            <person name="Kodira C.D."/>
            <person name="Neafsey D.E."/>
            <person name="Zeng Q."/>
            <person name="Hung C.-Y."/>
            <person name="McMahan C."/>
            <person name="Muszewska A."/>
            <person name="Grynberg M."/>
            <person name="Mandel M.A."/>
            <person name="Kellner E.M."/>
            <person name="Barker B.M."/>
            <person name="Galgiani J.N."/>
            <person name="Orbach M.J."/>
            <person name="Kirkland T.N."/>
            <person name="Cole G.T."/>
            <person name="Henn M.R."/>
            <person name="Birren B.W."/>
            <person name="Taylor J.W."/>
        </authorList>
    </citation>
    <scope>NUCLEOTIDE SEQUENCE [LARGE SCALE GENOMIC DNA]</scope>
    <source>
        <strain evidence="3">RMSCC 3488</strain>
    </source>
</reference>
<sequence length="112" mass="13168">MRCNRKFSNNPIPGAELPSMASHEDDRNQIFARQPYTMFTMECSRLELLRRWPPEISQLQDEDGKSQRKRTKDAATTVRQNSSSLDESKKEDKFLEERGWSGDKRRSLCWEA</sequence>
<dbReference type="EMBL" id="DS268109">
    <property type="protein sequence ID" value="KMM65886.1"/>
    <property type="molecule type" value="Genomic_DNA"/>
</dbReference>
<feature type="compositionally biased region" description="Polar residues" evidence="1">
    <location>
        <begin position="1"/>
        <end position="11"/>
    </location>
</feature>
<feature type="compositionally biased region" description="Basic and acidic residues" evidence="1">
    <location>
        <begin position="86"/>
        <end position="112"/>
    </location>
</feature>
<reference evidence="3" key="3">
    <citation type="journal article" date="2010" name="Genome Res.">
        <title>Population genomic sequencing of Coccidioides fungi reveals recent hybridization and transposon control.</title>
        <authorList>
            <person name="Neafsey D.E."/>
            <person name="Barker B.M."/>
            <person name="Sharpton T.J."/>
            <person name="Stajich J.E."/>
            <person name="Park D.J."/>
            <person name="Whiston E."/>
            <person name="Hung C.-Y."/>
            <person name="McMahan C."/>
            <person name="White J."/>
            <person name="Sykes S."/>
            <person name="Heiman D."/>
            <person name="Young S."/>
            <person name="Zeng Q."/>
            <person name="Abouelleil A."/>
            <person name="Aftuck L."/>
            <person name="Bessette D."/>
            <person name="Brown A."/>
            <person name="FitzGerald M."/>
            <person name="Lui A."/>
            <person name="Macdonald J.P."/>
            <person name="Priest M."/>
            <person name="Orbach M.J."/>
            <person name="Galgiani J.N."/>
            <person name="Kirkland T.N."/>
            <person name="Cole G.T."/>
            <person name="Birren B.W."/>
            <person name="Henn M.R."/>
            <person name="Taylor J.W."/>
            <person name="Rounsley S.D."/>
        </authorList>
    </citation>
    <scope>NUCLEOTIDE SEQUENCE [LARGE SCALE GENOMIC DNA]</scope>
    <source>
        <strain evidence="3">RMSCC 3488</strain>
    </source>
</reference>
<dbReference type="VEuPathDB" id="FungiDB:CPAG_02228"/>
<dbReference type="AlphaFoldDB" id="A0A0J6EZ74"/>
<organism evidence="2 3">
    <name type="scientific">Coccidioides posadasii RMSCC 3488</name>
    <dbReference type="NCBI Taxonomy" id="454284"/>
    <lineage>
        <taxon>Eukaryota</taxon>
        <taxon>Fungi</taxon>
        <taxon>Dikarya</taxon>
        <taxon>Ascomycota</taxon>
        <taxon>Pezizomycotina</taxon>
        <taxon>Eurotiomycetes</taxon>
        <taxon>Eurotiomycetidae</taxon>
        <taxon>Onygenales</taxon>
        <taxon>Onygenaceae</taxon>
        <taxon>Coccidioides</taxon>
    </lineage>
</organism>
<dbReference type="Proteomes" id="UP000054567">
    <property type="component" value="Unassembled WGS sequence"/>
</dbReference>
<feature type="region of interest" description="Disordered" evidence="1">
    <location>
        <begin position="55"/>
        <end position="112"/>
    </location>
</feature>
<gene>
    <name evidence="2" type="ORF">CPAG_02228</name>
</gene>
<evidence type="ECO:0000256" key="1">
    <source>
        <dbReference type="SAM" id="MobiDB-lite"/>
    </source>
</evidence>